<dbReference type="AlphaFoldDB" id="A0A7S1SJL4"/>
<dbReference type="InterPro" id="IPR008271">
    <property type="entry name" value="Ser/Thr_kinase_AS"/>
</dbReference>
<protein>
    <recommendedName>
        <fullName evidence="8">Protein kinase domain-containing protein</fullName>
    </recommendedName>
</protein>
<reference evidence="9" key="1">
    <citation type="submission" date="2021-01" db="EMBL/GenBank/DDBJ databases">
        <authorList>
            <person name="Corre E."/>
            <person name="Pelletier E."/>
            <person name="Niang G."/>
            <person name="Scheremetjew M."/>
            <person name="Finn R."/>
            <person name="Kale V."/>
            <person name="Holt S."/>
            <person name="Cochrane G."/>
            <person name="Meng A."/>
            <person name="Brown T."/>
            <person name="Cohen L."/>
        </authorList>
    </citation>
    <scope>NUCLEOTIDE SEQUENCE</scope>
    <source>
        <strain evidence="9">PLY429</strain>
    </source>
</reference>
<dbReference type="PROSITE" id="PS00108">
    <property type="entry name" value="PROTEIN_KINASE_ST"/>
    <property type="match status" value="1"/>
</dbReference>
<dbReference type="GO" id="GO:0005524">
    <property type="term" value="F:ATP binding"/>
    <property type="evidence" value="ECO:0007669"/>
    <property type="project" value="UniProtKB-UniRule"/>
</dbReference>
<dbReference type="Pfam" id="PF00069">
    <property type="entry name" value="Pkinase"/>
    <property type="match status" value="1"/>
</dbReference>
<dbReference type="Gene3D" id="1.10.510.10">
    <property type="entry name" value="Transferase(Phosphotransferase) domain 1"/>
    <property type="match status" value="1"/>
</dbReference>
<dbReference type="InterPro" id="IPR011009">
    <property type="entry name" value="Kinase-like_dom_sf"/>
</dbReference>
<accession>A0A7S1SJL4</accession>
<feature type="domain" description="Protein kinase" evidence="8">
    <location>
        <begin position="76"/>
        <end position="332"/>
    </location>
</feature>
<dbReference type="InterPro" id="IPR017441">
    <property type="entry name" value="Protein_kinase_ATP_BS"/>
</dbReference>
<feature type="region of interest" description="Disordered" evidence="7">
    <location>
        <begin position="1"/>
        <end position="40"/>
    </location>
</feature>
<sequence length="335" mass="36774">MKKPSAAVSPYPQQSPADNYKLNQFDSTPPVDGETTTTAATGGRRWSFETAKASFSKVTTSPLSRASLDVPATQRYRLGSVLGIGTYGTVYLAVDISTGEGWACKVVSGSANKAFQMKEIELLRQIDHPSIVRYREHFTVGDKLHMITELVRGKDLGTAIRERGSYAEEDARIVTVQLLEALHYLSAKGIAHRDIKPANIMLVSNDEHTRIKIIDFGFGDQLTLTKRHFSRACGTPTHVAPEVIAPEGGKYNTTCDVWSAGVTLYKLLSGDDAFTADSMSTLVRLVRGGEVWFNDPVWELVSPEAQELVQSMLDSDPTKRVTPCAALSHRWLQGV</sequence>
<keyword evidence="1" id="KW-0808">Transferase</keyword>
<dbReference type="GO" id="GO:0004674">
    <property type="term" value="F:protein serine/threonine kinase activity"/>
    <property type="evidence" value="ECO:0007669"/>
    <property type="project" value="UniProtKB-KW"/>
</dbReference>
<evidence type="ECO:0000313" key="9">
    <source>
        <dbReference type="EMBL" id="CAD9198487.1"/>
    </source>
</evidence>
<dbReference type="PANTHER" id="PTHR24347">
    <property type="entry name" value="SERINE/THREONINE-PROTEIN KINASE"/>
    <property type="match status" value="1"/>
</dbReference>
<feature type="compositionally biased region" description="Polar residues" evidence="7">
    <location>
        <begin position="11"/>
        <end position="27"/>
    </location>
</feature>
<dbReference type="SMART" id="SM00220">
    <property type="entry name" value="S_TKc"/>
    <property type="match status" value="1"/>
</dbReference>
<evidence type="ECO:0000256" key="5">
    <source>
        <dbReference type="PROSITE-ProRule" id="PRU10141"/>
    </source>
</evidence>
<evidence type="ECO:0000256" key="6">
    <source>
        <dbReference type="RuleBase" id="RU000304"/>
    </source>
</evidence>
<comment type="similarity">
    <text evidence="6">Belongs to the protein kinase superfamily.</text>
</comment>
<evidence type="ECO:0000256" key="7">
    <source>
        <dbReference type="SAM" id="MobiDB-lite"/>
    </source>
</evidence>
<dbReference type="SUPFAM" id="SSF56112">
    <property type="entry name" value="Protein kinase-like (PK-like)"/>
    <property type="match status" value="1"/>
</dbReference>
<evidence type="ECO:0000256" key="2">
    <source>
        <dbReference type="ARBA" id="ARBA00022741"/>
    </source>
</evidence>
<dbReference type="EMBL" id="HBGG01001299">
    <property type="protein sequence ID" value="CAD9198487.1"/>
    <property type="molecule type" value="Transcribed_RNA"/>
</dbReference>
<evidence type="ECO:0000256" key="4">
    <source>
        <dbReference type="ARBA" id="ARBA00022840"/>
    </source>
</evidence>
<keyword evidence="2 5" id="KW-0547">Nucleotide-binding</keyword>
<dbReference type="PROSITE" id="PS50011">
    <property type="entry name" value="PROTEIN_KINASE_DOM"/>
    <property type="match status" value="1"/>
</dbReference>
<keyword evidence="3" id="KW-0418">Kinase</keyword>
<keyword evidence="6" id="KW-0723">Serine/threonine-protein kinase</keyword>
<evidence type="ECO:0000256" key="3">
    <source>
        <dbReference type="ARBA" id="ARBA00022777"/>
    </source>
</evidence>
<dbReference type="FunFam" id="1.10.510.10:FF:000571">
    <property type="entry name" value="Maternal embryonic leucine zipper kinase"/>
    <property type="match status" value="1"/>
</dbReference>
<proteinExistence type="inferred from homology"/>
<organism evidence="9">
    <name type="scientific">Tetraselmis chuii</name>
    <dbReference type="NCBI Taxonomy" id="63592"/>
    <lineage>
        <taxon>Eukaryota</taxon>
        <taxon>Viridiplantae</taxon>
        <taxon>Chlorophyta</taxon>
        <taxon>core chlorophytes</taxon>
        <taxon>Chlorodendrophyceae</taxon>
        <taxon>Chlorodendrales</taxon>
        <taxon>Chlorodendraceae</taxon>
        <taxon>Tetraselmis</taxon>
    </lineage>
</organism>
<dbReference type="InterPro" id="IPR000719">
    <property type="entry name" value="Prot_kinase_dom"/>
</dbReference>
<keyword evidence="4 5" id="KW-0067">ATP-binding</keyword>
<evidence type="ECO:0000256" key="1">
    <source>
        <dbReference type="ARBA" id="ARBA00022679"/>
    </source>
</evidence>
<dbReference type="PROSITE" id="PS00107">
    <property type="entry name" value="PROTEIN_KINASE_ATP"/>
    <property type="match status" value="1"/>
</dbReference>
<name>A0A7S1SJL4_9CHLO</name>
<feature type="binding site" evidence="5">
    <location>
        <position position="105"/>
    </location>
    <ligand>
        <name>ATP</name>
        <dbReference type="ChEBI" id="CHEBI:30616"/>
    </ligand>
</feature>
<evidence type="ECO:0000259" key="8">
    <source>
        <dbReference type="PROSITE" id="PS50011"/>
    </source>
</evidence>
<gene>
    <name evidence="9" type="ORF">TCHU04912_LOCUS720</name>
</gene>